<dbReference type="Proteomes" id="UP001500013">
    <property type="component" value="Unassembled WGS sequence"/>
</dbReference>
<evidence type="ECO:0000313" key="6">
    <source>
        <dbReference type="Proteomes" id="UP001500013"/>
    </source>
</evidence>
<keyword evidence="2 5" id="KW-0238">DNA-binding</keyword>
<reference evidence="5 6" key="1">
    <citation type="journal article" date="2019" name="Int. J. Syst. Evol. Microbiol.">
        <title>The Global Catalogue of Microorganisms (GCM) 10K type strain sequencing project: providing services to taxonomists for standard genome sequencing and annotation.</title>
        <authorList>
            <consortium name="The Broad Institute Genomics Platform"/>
            <consortium name="The Broad Institute Genome Sequencing Center for Infectious Disease"/>
            <person name="Wu L."/>
            <person name="Ma J."/>
        </authorList>
    </citation>
    <scope>NUCLEOTIDE SEQUENCE [LARGE SCALE GENOMIC DNA]</scope>
    <source>
        <strain evidence="5 6">JCM 15628</strain>
    </source>
</reference>
<evidence type="ECO:0000256" key="2">
    <source>
        <dbReference type="ARBA" id="ARBA00023125"/>
    </source>
</evidence>
<dbReference type="PROSITE" id="PS50932">
    <property type="entry name" value="HTH_LACI_2"/>
    <property type="match status" value="1"/>
</dbReference>
<dbReference type="Pfam" id="PF00356">
    <property type="entry name" value="LacI"/>
    <property type="match status" value="1"/>
</dbReference>
<dbReference type="CDD" id="cd01392">
    <property type="entry name" value="HTH_LacI"/>
    <property type="match status" value="1"/>
</dbReference>
<keyword evidence="1" id="KW-0805">Transcription regulation</keyword>
<sequence>MSTEHNDARPVTIYTVAERAGVSIATVSRVLSGSTPASAMTRHRVLRAVEDLEYVPLRAGRPVDVPSHETHGLVLPGLRGPYYSELLSGFESTAARDGRSVVVVVCDAHKDAEASVRKILGRVDGIVIANDTVSDAMVRQVVKSTPTVLVARNAVPGCDAVQVENFISSAELTRHLLEHGRRRLLFVGDPDISHDVSERYRGFLHALARQRGAEVAPPIRVEYEETSGLRVLEGLRAAEAAGTSVDGLVCANDELALATMVLLGREGRRVPDDVAVVGFDDIMTSRYLAPGLTTVQQPMRELGRWAAIRLHERIAGRKFDVHPQVLPTRMVVRGSCGCDWDQTSVVGG</sequence>
<dbReference type="Gene3D" id="1.10.260.40">
    <property type="entry name" value="lambda repressor-like DNA-binding domains"/>
    <property type="match status" value="1"/>
</dbReference>
<dbReference type="Gene3D" id="3.40.50.2300">
    <property type="match status" value="2"/>
</dbReference>
<dbReference type="SUPFAM" id="SSF47413">
    <property type="entry name" value="lambda repressor-like DNA-binding domains"/>
    <property type="match status" value="1"/>
</dbReference>
<evidence type="ECO:0000256" key="3">
    <source>
        <dbReference type="ARBA" id="ARBA00023163"/>
    </source>
</evidence>
<protein>
    <submittedName>
        <fullName evidence="5">LacI family DNA-binding transcriptional regulator</fullName>
    </submittedName>
</protein>
<accession>A0ABN2RZX3</accession>
<dbReference type="EMBL" id="BAAAPU010000007">
    <property type="protein sequence ID" value="GAA1977921.1"/>
    <property type="molecule type" value="Genomic_DNA"/>
</dbReference>
<gene>
    <name evidence="5" type="ORF">GCM10009817_17950</name>
</gene>
<name>A0ABN2RZX3_9MICO</name>
<evidence type="ECO:0000259" key="4">
    <source>
        <dbReference type="PROSITE" id="PS50932"/>
    </source>
</evidence>
<dbReference type="InterPro" id="IPR046335">
    <property type="entry name" value="LacI/GalR-like_sensor"/>
</dbReference>
<dbReference type="RefSeq" id="WP_344060780.1">
    <property type="nucleotide sequence ID" value="NZ_BAAAPU010000007.1"/>
</dbReference>
<keyword evidence="6" id="KW-1185">Reference proteome</keyword>
<proteinExistence type="predicted"/>
<dbReference type="Pfam" id="PF13377">
    <property type="entry name" value="Peripla_BP_3"/>
    <property type="match status" value="1"/>
</dbReference>
<dbReference type="PANTHER" id="PTHR30146">
    <property type="entry name" value="LACI-RELATED TRANSCRIPTIONAL REPRESSOR"/>
    <property type="match status" value="1"/>
</dbReference>
<dbReference type="CDD" id="cd06267">
    <property type="entry name" value="PBP1_LacI_sugar_binding-like"/>
    <property type="match status" value="1"/>
</dbReference>
<dbReference type="PANTHER" id="PTHR30146:SF109">
    <property type="entry name" value="HTH-TYPE TRANSCRIPTIONAL REGULATOR GALS"/>
    <property type="match status" value="1"/>
</dbReference>
<evidence type="ECO:0000313" key="5">
    <source>
        <dbReference type="EMBL" id="GAA1977921.1"/>
    </source>
</evidence>
<dbReference type="InterPro" id="IPR000843">
    <property type="entry name" value="HTH_LacI"/>
</dbReference>
<dbReference type="SMART" id="SM00354">
    <property type="entry name" value="HTH_LACI"/>
    <property type="match status" value="1"/>
</dbReference>
<dbReference type="GO" id="GO:0003677">
    <property type="term" value="F:DNA binding"/>
    <property type="evidence" value="ECO:0007669"/>
    <property type="project" value="UniProtKB-KW"/>
</dbReference>
<dbReference type="InterPro" id="IPR010982">
    <property type="entry name" value="Lambda_DNA-bd_dom_sf"/>
</dbReference>
<keyword evidence="3" id="KW-0804">Transcription</keyword>
<feature type="domain" description="HTH lacI-type" evidence="4">
    <location>
        <begin position="11"/>
        <end position="59"/>
    </location>
</feature>
<dbReference type="SUPFAM" id="SSF53822">
    <property type="entry name" value="Periplasmic binding protein-like I"/>
    <property type="match status" value="1"/>
</dbReference>
<dbReference type="InterPro" id="IPR028082">
    <property type="entry name" value="Peripla_BP_I"/>
</dbReference>
<organism evidence="5 6">
    <name type="scientific">Terrabacter lapilli</name>
    <dbReference type="NCBI Taxonomy" id="436231"/>
    <lineage>
        <taxon>Bacteria</taxon>
        <taxon>Bacillati</taxon>
        <taxon>Actinomycetota</taxon>
        <taxon>Actinomycetes</taxon>
        <taxon>Micrococcales</taxon>
        <taxon>Intrasporangiaceae</taxon>
        <taxon>Terrabacter</taxon>
    </lineage>
</organism>
<evidence type="ECO:0000256" key="1">
    <source>
        <dbReference type="ARBA" id="ARBA00023015"/>
    </source>
</evidence>
<comment type="caution">
    <text evidence="5">The sequence shown here is derived from an EMBL/GenBank/DDBJ whole genome shotgun (WGS) entry which is preliminary data.</text>
</comment>